<name>A0A3B0VQC2_9ZZZZ</name>
<evidence type="ECO:0000313" key="1">
    <source>
        <dbReference type="EMBL" id="VAW34396.1"/>
    </source>
</evidence>
<protein>
    <recommendedName>
        <fullName evidence="2">DUF3352 domain-containing protein</fullName>
    </recommendedName>
</protein>
<proteinExistence type="predicted"/>
<organism evidence="1">
    <name type="scientific">hydrothermal vent metagenome</name>
    <dbReference type="NCBI Taxonomy" id="652676"/>
    <lineage>
        <taxon>unclassified sequences</taxon>
        <taxon>metagenomes</taxon>
        <taxon>ecological metagenomes</taxon>
    </lineage>
</organism>
<dbReference type="EMBL" id="UOEY01000006">
    <property type="protein sequence ID" value="VAW34396.1"/>
    <property type="molecule type" value="Genomic_DNA"/>
</dbReference>
<reference evidence="1" key="1">
    <citation type="submission" date="2018-06" db="EMBL/GenBank/DDBJ databases">
        <authorList>
            <person name="Zhirakovskaya E."/>
        </authorList>
    </citation>
    <scope>NUCLEOTIDE SEQUENCE</scope>
</reference>
<sequence>MRRLAFLLLIVIGGGILAYLLSTRYESGIKPVDILPPGTVAVVDWTDPAGSYARFKESRLGVRVAAIDWPRVLRGLDTPARRIRRIEDTRRKIRQAVNTPLFRELFGGRIVLALLPAAPGNKTVPPSPTLQKNLVLIIRPRHRASFLDLLSSFFAGHLKLKTRSYRGTVIKSFTLDPKLSLSTAVTGGLILVTLSPEPLERCLDQSFARLTGGRSGLNSDFAYRNLRERARGQDDLFCYLDMVRLRTMLNRLAAAAPDAASAATLKKIVAASGPFQSVALFREPGRRVQNYSGVVRFEPRLLNEVQKKLYTSKPVRDKALATIPARRIFYFWTNTLDLQTWWQTALTGAGPDDARQFRRLRQWLIDNTGRTPEELFAMLGHQFSLSLTRINTSGLFPVPRLCCRLAVADPKGIQAVLDKMLAGLPVRTDTVAGVPVTSIMLAGGLMQPSYAMVDGFLVIADSRRQIDAILQPGHDTLIRDARFKKVNVGLTEPNNLIIFSRNAKLIDGLKELVSWAGTIVAIRDARAGAKSKVLIDQVVLPVLDGLKMNVAIGFREFNTGRELIMESAVLRENKGPGK</sequence>
<accession>A0A3B0VQC2</accession>
<dbReference type="AlphaFoldDB" id="A0A3B0VQC2"/>
<gene>
    <name evidence="1" type="ORF">MNBD_DELTA04-1243</name>
</gene>
<evidence type="ECO:0008006" key="2">
    <source>
        <dbReference type="Google" id="ProtNLM"/>
    </source>
</evidence>